<evidence type="ECO:0008006" key="3">
    <source>
        <dbReference type="Google" id="ProtNLM"/>
    </source>
</evidence>
<dbReference type="EMBL" id="NRJF01000072">
    <property type="protein sequence ID" value="RIY36047.1"/>
    <property type="molecule type" value="Genomic_DNA"/>
</dbReference>
<protein>
    <recommendedName>
        <fullName evidence="3">Hemolysin</fullName>
    </recommendedName>
</protein>
<keyword evidence="2" id="KW-1185">Reference proteome</keyword>
<dbReference type="Pfam" id="PF03891">
    <property type="entry name" value="DUF333"/>
    <property type="match status" value="1"/>
</dbReference>
<dbReference type="PROSITE" id="PS51257">
    <property type="entry name" value="PROKAR_LIPOPROTEIN"/>
    <property type="match status" value="1"/>
</dbReference>
<dbReference type="InterPro" id="IPR005590">
    <property type="entry name" value="DUF333"/>
</dbReference>
<sequence>MKKLLFGLGVGIILTACTNNGTVNKVTGQNHTATTADLAATKSPEVGMANPASLYCEKQGGRVEIIQDARGGWVGMCHLPNGTVVEEWQFYRQYLKTK</sequence>
<organism evidence="1 2">
    <name type="scientific">Psittacicella gerlachiana</name>
    <dbReference type="NCBI Taxonomy" id="2028574"/>
    <lineage>
        <taxon>Bacteria</taxon>
        <taxon>Pseudomonadati</taxon>
        <taxon>Pseudomonadota</taxon>
        <taxon>Gammaproteobacteria</taxon>
        <taxon>Pasteurellales</taxon>
        <taxon>Psittacicellaceae</taxon>
        <taxon>Psittacicella</taxon>
    </lineage>
</organism>
<dbReference type="PANTHER" id="PTHR38008:SF2">
    <property type="entry name" value="HEMOLYSIN"/>
    <property type="match status" value="1"/>
</dbReference>
<proteinExistence type="predicted"/>
<accession>A0A3A1YJ48</accession>
<evidence type="ECO:0000313" key="1">
    <source>
        <dbReference type="EMBL" id="RIY36047.1"/>
    </source>
</evidence>
<dbReference type="RefSeq" id="WP_119534501.1">
    <property type="nucleotide sequence ID" value="NZ_NRJF01000072.1"/>
</dbReference>
<name>A0A3A1YJ48_9GAMM</name>
<dbReference type="AlphaFoldDB" id="A0A3A1YJ48"/>
<evidence type="ECO:0000313" key="2">
    <source>
        <dbReference type="Proteomes" id="UP000265964"/>
    </source>
</evidence>
<gene>
    <name evidence="1" type="ORF">CKF59_02980</name>
</gene>
<dbReference type="Proteomes" id="UP000265964">
    <property type="component" value="Unassembled WGS sequence"/>
</dbReference>
<reference evidence="1 2" key="1">
    <citation type="submission" date="2017-08" db="EMBL/GenBank/DDBJ databases">
        <title>Reclassification of Bisgaard taxon 37 and 44.</title>
        <authorList>
            <person name="Christensen H."/>
        </authorList>
    </citation>
    <scope>NUCLEOTIDE SEQUENCE [LARGE SCALE GENOMIC DNA]</scope>
    <source>
        <strain evidence="1 2">EEAB3T1</strain>
    </source>
</reference>
<dbReference type="OrthoDB" id="148878at2"/>
<comment type="caution">
    <text evidence="1">The sequence shown here is derived from an EMBL/GenBank/DDBJ whole genome shotgun (WGS) entry which is preliminary data.</text>
</comment>
<dbReference type="PANTHER" id="PTHR38008">
    <property type="entry name" value="HEMOLYSIN-RELATED"/>
    <property type="match status" value="1"/>
</dbReference>